<dbReference type="Gene3D" id="1.25.40.10">
    <property type="entry name" value="Tetratricopeptide repeat domain"/>
    <property type="match status" value="1"/>
</dbReference>
<evidence type="ECO:0000256" key="5">
    <source>
        <dbReference type="SAM" id="Phobius"/>
    </source>
</evidence>
<accession>A0A0S3UKF6</accession>
<dbReference type="PANTHER" id="PTHR43280:SF2">
    <property type="entry name" value="HTH-TYPE TRANSCRIPTIONAL REGULATOR EXSA"/>
    <property type="match status" value="1"/>
</dbReference>
<keyword evidence="4" id="KW-0175">Coiled coil</keyword>
<keyword evidence="1" id="KW-0805">Transcription regulation</keyword>
<organism evidence="7 8">
    <name type="scientific">Prevotella intermedia</name>
    <dbReference type="NCBI Taxonomy" id="28131"/>
    <lineage>
        <taxon>Bacteria</taxon>
        <taxon>Pseudomonadati</taxon>
        <taxon>Bacteroidota</taxon>
        <taxon>Bacteroidia</taxon>
        <taxon>Bacteroidales</taxon>
        <taxon>Prevotellaceae</taxon>
        <taxon>Prevotella</taxon>
    </lineage>
</organism>
<dbReference type="STRING" id="28131.BWX40_00870"/>
<feature type="transmembrane region" description="Helical" evidence="5">
    <location>
        <begin position="411"/>
        <end position="431"/>
    </location>
</feature>
<evidence type="ECO:0000256" key="3">
    <source>
        <dbReference type="ARBA" id="ARBA00023163"/>
    </source>
</evidence>
<dbReference type="Proteomes" id="UP000217431">
    <property type="component" value="Chromosome I"/>
</dbReference>
<keyword evidence="5" id="KW-1133">Transmembrane helix</keyword>
<dbReference type="InterPro" id="IPR009057">
    <property type="entry name" value="Homeodomain-like_sf"/>
</dbReference>
<dbReference type="InterPro" id="IPR018060">
    <property type="entry name" value="HTH_AraC"/>
</dbReference>
<evidence type="ECO:0000256" key="4">
    <source>
        <dbReference type="SAM" id="Coils"/>
    </source>
</evidence>
<evidence type="ECO:0000313" key="7">
    <source>
        <dbReference type="EMBL" id="BAU17973.1"/>
    </source>
</evidence>
<proteinExistence type="predicted"/>
<dbReference type="InterPro" id="IPR018062">
    <property type="entry name" value="HTH_AraC-typ_CS"/>
</dbReference>
<dbReference type="Pfam" id="PF12833">
    <property type="entry name" value="HTH_18"/>
    <property type="match status" value="1"/>
</dbReference>
<evidence type="ECO:0000259" key="6">
    <source>
        <dbReference type="PROSITE" id="PS01124"/>
    </source>
</evidence>
<dbReference type="Gene3D" id="1.10.10.60">
    <property type="entry name" value="Homeodomain-like"/>
    <property type="match status" value="1"/>
</dbReference>
<dbReference type="AlphaFoldDB" id="A0A0S3UKF6"/>
<dbReference type="SUPFAM" id="SSF48452">
    <property type="entry name" value="TPR-like"/>
    <property type="match status" value="2"/>
</dbReference>
<evidence type="ECO:0000256" key="2">
    <source>
        <dbReference type="ARBA" id="ARBA00023125"/>
    </source>
</evidence>
<dbReference type="SUPFAM" id="SSF46689">
    <property type="entry name" value="Homeodomain-like"/>
    <property type="match status" value="1"/>
</dbReference>
<evidence type="ECO:0000313" key="8">
    <source>
        <dbReference type="Proteomes" id="UP000217431"/>
    </source>
</evidence>
<dbReference type="EMBL" id="AP014597">
    <property type="protein sequence ID" value="BAU17973.1"/>
    <property type="molecule type" value="Genomic_DNA"/>
</dbReference>
<dbReference type="PROSITE" id="PS01124">
    <property type="entry name" value="HTH_ARAC_FAMILY_2"/>
    <property type="match status" value="1"/>
</dbReference>
<keyword evidence="3" id="KW-0804">Transcription</keyword>
<evidence type="ECO:0000256" key="1">
    <source>
        <dbReference type="ARBA" id="ARBA00023015"/>
    </source>
</evidence>
<reference evidence="7 8" key="1">
    <citation type="journal article" date="2016" name="DNA Res.">
        <title>The complete genome sequencing of Prevotella intermedia strain OMA14 and a subsequent fine-scale, intra-species genomic comparison reveal an unusual amplification of conjugative and mobile transposons and identify a novel Prevotella-lineage-specific repeat.</title>
        <authorList>
            <person name="Naito M."/>
            <person name="Ogura Y."/>
            <person name="Itoh T."/>
            <person name="Shoji M."/>
            <person name="Okamoto M."/>
            <person name="Hayashi T."/>
            <person name="Nakayama K."/>
        </authorList>
    </citation>
    <scope>NUCLEOTIDE SEQUENCE [LARGE SCALE GENOMIC DNA]</scope>
    <source>
        <strain evidence="7 8">OMA14</strain>
    </source>
</reference>
<keyword evidence="5" id="KW-0812">Transmembrane</keyword>
<dbReference type="SMART" id="SM00342">
    <property type="entry name" value="HTH_ARAC"/>
    <property type="match status" value="1"/>
</dbReference>
<dbReference type="RefSeq" id="WP_096405774.1">
    <property type="nucleotide sequence ID" value="NZ_AP014597.1"/>
</dbReference>
<keyword evidence="2" id="KW-0238">DNA-binding</keyword>
<sequence>MKRPVHNLRPTLPSFLKTIFCALYIFIAGFSVAFAGVNPATVRSKMQQLPKEKQLPYLRNICDDAIGKDDKKQYELLKIYIAEAKKHTSIPHELYGLKRLIGYYYNYDKTKELQKELPEAMSKMITHGYTDYYYEMWSLLVEQYFYTEKIIHALSEAKELFADAKKRKNGYGLAVANNLLGEIYAGMYDGVISLRHFAIALEYAKKLKHNNRLLILIYSNYTDALYNERKYDQMLKVAQEWEKKLNDYAEKTKKEGKSLLLLTPWYSYCYLSIADAQMQLGNYDAANEYLQKVASTINTQTIRVKSAYYHSIAQFWACKKDYENALKYSDICLKISAEINDAMGMNSLLIDHANILNSAGRYKEASQLYSSLMEKRDSLEEEYMRNQLNEMSVNYQLENERANKNQANANLAISLGALLVSILLGVIYYIYTRKLRQREKIMFKTVQRFKLTERLNLASLETLSEEKLTMEERLFIETCQMMDRDKPYRDPDFNRDMMATMLNTNRTYLGSAIRKYADGLTISEFITRYRLRYAAALLVGRPDMNINDTGLMAGFNSRSTYNRLFRNFFGVSPTSFRDIKIQSTDEQRTEVEDM</sequence>
<protein>
    <submittedName>
        <fullName evidence="7">TPR domain protein with HTH18 domain</fullName>
    </submittedName>
</protein>
<dbReference type="GO" id="GO:0003700">
    <property type="term" value="F:DNA-binding transcription factor activity"/>
    <property type="evidence" value="ECO:0007669"/>
    <property type="project" value="InterPro"/>
</dbReference>
<gene>
    <name evidence="7" type="ORF">PIOMA14_I_1465</name>
</gene>
<name>A0A0S3UKF6_PREIN</name>
<feature type="domain" description="HTH araC/xylS-type" evidence="6">
    <location>
        <begin position="476"/>
        <end position="579"/>
    </location>
</feature>
<dbReference type="PROSITE" id="PS00041">
    <property type="entry name" value="HTH_ARAC_FAMILY_1"/>
    <property type="match status" value="1"/>
</dbReference>
<keyword evidence="5" id="KW-0472">Membrane</keyword>
<dbReference type="InterPro" id="IPR011990">
    <property type="entry name" value="TPR-like_helical_dom_sf"/>
</dbReference>
<dbReference type="GO" id="GO:0043565">
    <property type="term" value="F:sequence-specific DNA binding"/>
    <property type="evidence" value="ECO:0007669"/>
    <property type="project" value="InterPro"/>
</dbReference>
<feature type="coiled-coil region" evidence="4">
    <location>
        <begin position="362"/>
        <end position="405"/>
    </location>
</feature>
<dbReference type="PANTHER" id="PTHR43280">
    <property type="entry name" value="ARAC-FAMILY TRANSCRIPTIONAL REGULATOR"/>
    <property type="match status" value="1"/>
</dbReference>